<evidence type="ECO:0000259" key="6">
    <source>
        <dbReference type="Pfam" id="PF23559"/>
    </source>
</evidence>
<dbReference type="GO" id="GO:0006952">
    <property type="term" value="P:defense response"/>
    <property type="evidence" value="ECO:0007669"/>
    <property type="project" value="UniProtKB-KW"/>
</dbReference>
<dbReference type="Pfam" id="PF00931">
    <property type="entry name" value="NB-ARC"/>
    <property type="match status" value="1"/>
</dbReference>
<proteinExistence type="predicted"/>
<evidence type="ECO:0000313" key="8">
    <source>
        <dbReference type="EMBL" id="KAL0429221.1"/>
    </source>
</evidence>
<evidence type="ECO:0000259" key="7">
    <source>
        <dbReference type="Pfam" id="PF25019"/>
    </source>
</evidence>
<feature type="domain" description="Disease resistance protein winged helix" evidence="6">
    <location>
        <begin position="155"/>
        <end position="200"/>
    </location>
</feature>
<dbReference type="Pfam" id="PF25019">
    <property type="entry name" value="LRR_R13L1-DRL21"/>
    <property type="match status" value="1"/>
</dbReference>
<evidence type="ECO:0000256" key="3">
    <source>
        <dbReference type="ARBA" id="ARBA00022821"/>
    </source>
</evidence>
<dbReference type="Gene3D" id="3.80.10.10">
    <property type="entry name" value="Ribonuclease Inhibitor"/>
    <property type="match status" value="3"/>
</dbReference>
<dbReference type="PANTHER" id="PTHR36766:SF40">
    <property type="entry name" value="DISEASE RESISTANCE PROTEIN RGA3"/>
    <property type="match status" value="1"/>
</dbReference>
<evidence type="ECO:0000259" key="5">
    <source>
        <dbReference type="Pfam" id="PF00931"/>
    </source>
</evidence>
<evidence type="ECO:0000256" key="1">
    <source>
        <dbReference type="ARBA" id="ARBA00022614"/>
    </source>
</evidence>
<dbReference type="InterPro" id="IPR056789">
    <property type="entry name" value="LRR_R13L1-DRL21"/>
</dbReference>
<keyword evidence="1" id="KW-0433">Leucine-rich repeat</keyword>
<protein>
    <submittedName>
        <fullName evidence="8">Disease resistance protein RGA3</fullName>
    </submittedName>
</protein>
<keyword evidence="4" id="KW-0067">ATP-binding</keyword>
<dbReference type="PRINTS" id="PR00364">
    <property type="entry name" value="DISEASERSIST"/>
</dbReference>
<dbReference type="AlphaFoldDB" id="A0AAW2VN57"/>
<dbReference type="Gene3D" id="3.40.50.300">
    <property type="entry name" value="P-loop containing nucleotide triphosphate hydrolases"/>
    <property type="match status" value="1"/>
</dbReference>
<keyword evidence="2" id="KW-0547">Nucleotide-binding</keyword>
<dbReference type="InterPro" id="IPR002182">
    <property type="entry name" value="NB-ARC"/>
</dbReference>
<sequence length="938" mass="107033">MSSQSKDLDMLQVNLKEKLSKSKFLIVLDDVWNESYEKWEHLFRPFQFGRPGSRIIVTTRNDTVASVVGSPRTAYHMKLLTDDDCLSLLAQHARTSFDEKTELKEVGFLLVKKCKGLPLAAKTLGGLLRCKETKQEWQDVLNSKIWDLPEENNILPPNVRKRKEDLGLEYFNELLSRSFFQRLSGSDSNFVMHDLINDLAQFVAGGTCYRLDEKMDTNQEYRVPEKTRHGSFLRHEYELFRKFRAFYQFKLKSFISKWLFHHRAAKFNLQLDTFTTLPKIVLGKVGDLGLRELRNLTQLRGRLAIFELQNVTDIEDVKEASLISKEELDELQLTWGSDINTSQNRISEEEVIDLLQPHDNLKNLKLEFYRGSKFPSWIGDPAFRKLSSISFSNCSECTSLPPLGQLPELKHLRIGGMPKVKSIGTEFYGSGVVVPFAKLETLRFDNMPKWEKWTAFADGVQINFPHLHQLAMFRCGKLTNISPLNFPSLRELDLEKCNKVLLESFSSLDSLNYLKVEGIAGLSHLPTELTQSLAALEVLECCNCDELLSVWPNEIPLEHLAHLRRLVVADCSQLVSLGQGEQQLPCNLEVVELFSCPNFASLPNDLSNLRSLREMIIKNCIKFISFPENGIPPMLKRLEILSCNALESLPSNISDLERLEIKDCSSLKSWSTGNFPIALKKFAIKNCTQLDPVSETMFPDNSSMLLEDLCLCNWMNFSNLLQRLNGFSHLVELYLSSCYGLKHFPEQGLPPSLRALSIEDCASLKSLPKKIRAMKSLVSLEIRSCPRLDKFPKHGLPPNLSSLRIWDSKKFMPLTEWGLHRLTSLREFSICGGFKELELLSNDDCLFPPSLIKFSIARFPALLHSVRIMTLLDAVVLCGEFVHSKSTAIAHLFCIITRIIEQFFVSIFYLAQLAKLRPRDPRGHGFEPRQVRGMVSVV</sequence>
<dbReference type="Gene3D" id="1.10.8.430">
    <property type="entry name" value="Helical domain of apoptotic protease-activating factors"/>
    <property type="match status" value="1"/>
</dbReference>
<keyword evidence="3" id="KW-0611">Plant defense</keyword>
<feature type="domain" description="R13L1/DRL21-like LRR repeat region" evidence="7">
    <location>
        <begin position="290"/>
        <end position="417"/>
    </location>
</feature>
<reference evidence="8" key="2">
    <citation type="journal article" date="2024" name="Plant">
        <title>Genomic evolution and insights into agronomic trait innovations of Sesamum species.</title>
        <authorList>
            <person name="Miao H."/>
            <person name="Wang L."/>
            <person name="Qu L."/>
            <person name="Liu H."/>
            <person name="Sun Y."/>
            <person name="Le M."/>
            <person name="Wang Q."/>
            <person name="Wei S."/>
            <person name="Zheng Y."/>
            <person name="Lin W."/>
            <person name="Duan Y."/>
            <person name="Cao H."/>
            <person name="Xiong S."/>
            <person name="Wang X."/>
            <person name="Wei L."/>
            <person name="Li C."/>
            <person name="Ma Q."/>
            <person name="Ju M."/>
            <person name="Zhao R."/>
            <person name="Li G."/>
            <person name="Mu C."/>
            <person name="Tian Q."/>
            <person name="Mei H."/>
            <person name="Zhang T."/>
            <person name="Gao T."/>
            <person name="Zhang H."/>
        </authorList>
    </citation>
    <scope>NUCLEOTIDE SEQUENCE</scope>
    <source>
        <strain evidence="8">G02</strain>
    </source>
</reference>
<dbReference type="Pfam" id="PF23559">
    <property type="entry name" value="WHD_DRP"/>
    <property type="match status" value="1"/>
</dbReference>
<feature type="domain" description="NB-ARC" evidence="5">
    <location>
        <begin position="7"/>
        <end position="93"/>
    </location>
</feature>
<dbReference type="PANTHER" id="PTHR36766">
    <property type="entry name" value="PLANT BROAD-SPECTRUM MILDEW RESISTANCE PROTEIN RPW8"/>
    <property type="match status" value="1"/>
</dbReference>
<accession>A0AAW2VN57</accession>
<dbReference type="SUPFAM" id="SSF52058">
    <property type="entry name" value="L domain-like"/>
    <property type="match status" value="2"/>
</dbReference>
<dbReference type="GO" id="GO:0043531">
    <property type="term" value="F:ADP binding"/>
    <property type="evidence" value="ECO:0007669"/>
    <property type="project" value="InterPro"/>
</dbReference>
<name>A0AAW2VN57_SESRA</name>
<evidence type="ECO:0000256" key="4">
    <source>
        <dbReference type="ARBA" id="ARBA00022840"/>
    </source>
</evidence>
<dbReference type="InterPro" id="IPR042197">
    <property type="entry name" value="Apaf_helical"/>
</dbReference>
<organism evidence="8">
    <name type="scientific">Sesamum radiatum</name>
    <name type="common">Black benniseed</name>
    <dbReference type="NCBI Taxonomy" id="300843"/>
    <lineage>
        <taxon>Eukaryota</taxon>
        <taxon>Viridiplantae</taxon>
        <taxon>Streptophyta</taxon>
        <taxon>Embryophyta</taxon>
        <taxon>Tracheophyta</taxon>
        <taxon>Spermatophyta</taxon>
        <taxon>Magnoliopsida</taxon>
        <taxon>eudicotyledons</taxon>
        <taxon>Gunneridae</taxon>
        <taxon>Pentapetalae</taxon>
        <taxon>asterids</taxon>
        <taxon>lamiids</taxon>
        <taxon>Lamiales</taxon>
        <taxon>Pedaliaceae</taxon>
        <taxon>Sesamum</taxon>
    </lineage>
</organism>
<gene>
    <name evidence="8" type="ORF">Sradi_0548100</name>
</gene>
<evidence type="ECO:0000256" key="2">
    <source>
        <dbReference type="ARBA" id="ARBA00022741"/>
    </source>
</evidence>
<reference evidence="8" key="1">
    <citation type="submission" date="2020-06" db="EMBL/GenBank/DDBJ databases">
        <authorList>
            <person name="Li T."/>
            <person name="Hu X."/>
            <person name="Zhang T."/>
            <person name="Song X."/>
            <person name="Zhang H."/>
            <person name="Dai N."/>
            <person name="Sheng W."/>
            <person name="Hou X."/>
            <person name="Wei L."/>
        </authorList>
    </citation>
    <scope>NUCLEOTIDE SEQUENCE</scope>
    <source>
        <strain evidence="8">G02</strain>
        <tissue evidence="8">Leaf</tissue>
    </source>
</reference>
<dbReference type="InterPro" id="IPR027417">
    <property type="entry name" value="P-loop_NTPase"/>
</dbReference>
<comment type="caution">
    <text evidence="8">The sequence shown here is derived from an EMBL/GenBank/DDBJ whole genome shotgun (WGS) entry which is preliminary data.</text>
</comment>
<dbReference type="InterPro" id="IPR058922">
    <property type="entry name" value="WHD_DRP"/>
</dbReference>
<dbReference type="SUPFAM" id="SSF52540">
    <property type="entry name" value="P-loop containing nucleoside triphosphate hydrolases"/>
    <property type="match status" value="1"/>
</dbReference>
<dbReference type="InterPro" id="IPR032675">
    <property type="entry name" value="LRR_dom_sf"/>
</dbReference>
<dbReference type="EMBL" id="JACGWJ010000003">
    <property type="protein sequence ID" value="KAL0429221.1"/>
    <property type="molecule type" value="Genomic_DNA"/>
</dbReference>